<protein>
    <recommendedName>
        <fullName evidence="5">MYND-type domain-containing protein</fullName>
    </recommendedName>
</protein>
<evidence type="ECO:0000256" key="4">
    <source>
        <dbReference type="PROSITE-ProRule" id="PRU00134"/>
    </source>
</evidence>
<dbReference type="Gene3D" id="6.10.140.2220">
    <property type="match status" value="1"/>
</dbReference>
<name>A0A0C2XWQ2_HEBCY</name>
<dbReference type="SUPFAM" id="SSF144232">
    <property type="entry name" value="HIT/MYND zinc finger-like"/>
    <property type="match status" value="1"/>
</dbReference>
<dbReference type="OrthoDB" id="432970at2759"/>
<evidence type="ECO:0000256" key="2">
    <source>
        <dbReference type="ARBA" id="ARBA00022771"/>
    </source>
</evidence>
<dbReference type="Pfam" id="PF01753">
    <property type="entry name" value="zf-MYND"/>
    <property type="match status" value="1"/>
</dbReference>
<feature type="domain" description="MYND-type" evidence="5">
    <location>
        <begin position="313"/>
        <end position="354"/>
    </location>
</feature>
<dbReference type="InterPro" id="IPR044508">
    <property type="entry name" value="At5g50450/At1g67340-like"/>
</dbReference>
<sequence>MNKRHGMEAAMGIGGGMVSSASRKNLEKAEDLCRKRKPQLAVPYILKAIQDENNLDAFIQAAFLLHLEGALEALEAAGLRGRVILKRELGDDCFNDDGGSVGHFWGILPTRPYMRVLQALVKVYHDSGRFEDSAKTIIEMLRLCPNDNMGQRFWLGSLLIRCGRHADALYFAQQWLSDEVRKNGGTLPLGGCTFSAPQNKLPESASDERSLRWASGQLLYTAALASFKVFGDIPMSRAYLKMAATCNPHVLLKILAQVKKPPNLNNDPRSMNGPEEAQDYLWLTQDLWMENDVWAWANNNPDVKDKVLKTCSQGNCGQREVRVAEYKRCSACHLVSYCSTACQKEDWPGHKPACLAHKKQKETLRAFNR</sequence>
<evidence type="ECO:0000259" key="5">
    <source>
        <dbReference type="PROSITE" id="PS50865"/>
    </source>
</evidence>
<dbReference type="STRING" id="686832.A0A0C2XWQ2"/>
<dbReference type="HOGENOM" id="CLU_690917_0_0_1"/>
<evidence type="ECO:0000256" key="1">
    <source>
        <dbReference type="ARBA" id="ARBA00022723"/>
    </source>
</evidence>
<keyword evidence="1" id="KW-0479">Metal-binding</keyword>
<accession>A0A0C2XWQ2</accession>
<dbReference type="PANTHER" id="PTHR46758">
    <property type="entry name" value="MYND DOMAIN-CONTAINING"/>
    <property type="match status" value="1"/>
</dbReference>
<dbReference type="EMBL" id="KN831779">
    <property type="protein sequence ID" value="KIM42078.1"/>
    <property type="molecule type" value="Genomic_DNA"/>
</dbReference>
<dbReference type="PANTHER" id="PTHR46758:SF2">
    <property type="entry name" value="OJ1485_B09.11 PROTEIN"/>
    <property type="match status" value="1"/>
</dbReference>
<keyword evidence="3" id="KW-0862">Zinc</keyword>
<dbReference type="PROSITE" id="PS50865">
    <property type="entry name" value="ZF_MYND_2"/>
    <property type="match status" value="1"/>
</dbReference>
<gene>
    <name evidence="6" type="ORF">M413DRAFT_445241</name>
</gene>
<dbReference type="GO" id="GO:0008270">
    <property type="term" value="F:zinc ion binding"/>
    <property type="evidence" value="ECO:0007669"/>
    <property type="project" value="UniProtKB-KW"/>
</dbReference>
<evidence type="ECO:0000313" key="7">
    <source>
        <dbReference type="Proteomes" id="UP000053424"/>
    </source>
</evidence>
<organism evidence="6 7">
    <name type="scientific">Hebeloma cylindrosporum</name>
    <dbReference type="NCBI Taxonomy" id="76867"/>
    <lineage>
        <taxon>Eukaryota</taxon>
        <taxon>Fungi</taxon>
        <taxon>Dikarya</taxon>
        <taxon>Basidiomycota</taxon>
        <taxon>Agaricomycotina</taxon>
        <taxon>Agaricomycetes</taxon>
        <taxon>Agaricomycetidae</taxon>
        <taxon>Agaricales</taxon>
        <taxon>Agaricineae</taxon>
        <taxon>Hymenogastraceae</taxon>
        <taxon>Hebeloma</taxon>
    </lineage>
</organism>
<dbReference type="Gene3D" id="1.25.40.10">
    <property type="entry name" value="Tetratricopeptide repeat domain"/>
    <property type="match status" value="1"/>
</dbReference>
<reference evidence="6 7" key="1">
    <citation type="submission" date="2014-04" db="EMBL/GenBank/DDBJ databases">
        <authorList>
            <consortium name="DOE Joint Genome Institute"/>
            <person name="Kuo A."/>
            <person name="Gay G."/>
            <person name="Dore J."/>
            <person name="Kohler A."/>
            <person name="Nagy L.G."/>
            <person name="Floudas D."/>
            <person name="Copeland A."/>
            <person name="Barry K.W."/>
            <person name="Cichocki N."/>
            <person name="Veneault-Fourrey C."/>
            <person name="LaButti K."/>
            <person name="Lindquist E.A."/>
            <person name="Lipzen A."/>
            <person name="Lundell T."/>
            <person name="Morin E."/>
            <person name="Murat C."/>
            <person name="Sun H."/>
            <person name="Tunlid A."/>
            <person name="Henrissat B."/>
            <person name="Grigoriev I.V."/>
            <person name="Hibbett D.S."/>
            <person name="Martin F."/>
            <person name="Nordberg H.P."/>
            <person name="Cantor M.N."/>
            <person name="Hua S.X."/>
        </authorList>
    </citation>
    <scope>NUCLEOTIDE SEQUENCE [LARGE SCALE GENOMIC DNA]</scope>
    <source>
        <strain evidence="7">h7</strain>
    </source>
</reference>
<keyword evidence="7" id="KW-1185">Reference proteome</keyword>
<evidence type="ECO:0000313" key="6">
    <source>
        <dbReference type="EMBL" id="KIM42078.1"/>
    </source>
</evidence>
<proteinExistence type="predicted"/>
<keyword evidence="2 4" id="KW-0863">Zinc-finger</keyword>
<reference evidence="7" key="2">
    <citation type="submission" date="2015-01" db="EMBL/GenBank/DDBJ databases">
        <title>Evolutionary Origins and Diversification of the Mycorrhizal Mutualists.</title>
        <authorList>
            <consortium name="DOE Joint Genome Institute"/>
            <consortium name="Mycorrhizal Genomics Consortium"/>
            <person name="Kohler A."/>
            <person name="Kuo A."/>
            <person name="Nagy L.G."/>
            <person name="Floudas D."/>
            <person name="Copeland A."/>
            <person name="Barry K.W."/>
            <person name="Cichocki N."/>
            <person name="Veneault-Fourrey C."/>
            <person name="LaButti K."/>
            <person name="Lindquist E.A."/>
            <person name="Lipzen A."/>
            <person name="Lundell T."/>
            <person name="Morin E."/>
            <person name="Murat C."/>
            <person name="Riley R."/>
            <person name="Ohm R."/>
            <person name="Sun H."/>
            <person name="Tunlid A."/>
            <person name="Henrissat B."/>
            <person name="Grigoriev I.V."/>
            <person name="Hibbett D.S."/>
            <person name="Martin F."/>
        </authorList>
    </citation>
    <scope>NUCLEOTIDE SEQUENCE [LARGE SCALE GENOMIC DNA]</scope>
    <source>
        <strain evidence="7">h7</strain>
    </source>
</reference>
<dbReference type="Proteomes" id="UP000053424">
    <property type="component" value="Unassembled WGS sequence"/>
</dbReference>
<dbReference type="InterPro" id="IPR002893">
    <property type="entry name" value="Znf_MYND"/>
</dbReference>
<evidence type="ECO:0000256" key="3">
    <source>
        <dbReference type="ARBA" id="ARBA00022833"/>
    </source>
</evidence>
<dbReference type="InterPro" id="IPR011990">
    <property type="entry name" value="TPR-like_helical_dom_sf"/>
</dbReference>
<dbReference type="AlphaFoldDB" id="A0A0C2XWQ2"/>